<dbReference type="AlphaFoldDB" id="A0A7T7ZWG2"/>
<dbReference type="RefSeq" id="WP_059333920.1">
    <property type="nucleotide sequence ID" value="NZ_CBCSDR010000007.1"/>
</dbReference>
<evidence type="ECO:0000313" key="3">
    <source>
        <dbReference type="Proteomes" id="UP000595426"/>
    </source>
</evidence>
<dbReference type="OrthoDB" id="1374586at2"/>
<proteinExistence type="predicted"/>
<dbReference type="Proteomes" id="UP000595426">
    <property type="component" value="Chromosome"/>
</dbReference>
<dbReference type="SUPFAM" id="SSF53448">
    <property type="entry name" value="Nucleotide-diphospho-sugar transferases"/>
    <property type="match status" value="1"/>
</dbReference>
<name>A0A7T7ZWG2_9FLAO</name>
<dbReference type="EMBL" id="CP067018">
    <property type="protein sequence ID" value="QQN57024.1"/>
    <property type="molecule type" value="Genomic_DNA"/>
</dbReference>
<dbReference type="Pfam" id="PF00535">
    <property type="entry name" value="Glycos_transf_2"/>
    <property type="match status" value="1"/>
</dbReference>
<gene>
    <name evidence="2" type="ORF">I6H88_11175</name>
</gene>
<protein>
    <submittedName>
        <fullName evidence="2">Glycosyltransferase family 2 protein</fullName>
    </submittedName>
</protein>
<keyword evidence="3" id="KW-1185">Reference proteome</keyword>
<keyword evidence="2" id="KW-0808">Transferase</keyword>
<evidence type="ECO:0000313" key="2">
    <source>
        <dbReference type="EMBL" id="QQN57024.1"/>
    </source>
</evidence>
<dbReference type="Gene3D" id="3.90.550.10">
    <property type="entry name" value="Spore Coat Polysaccharide Biosynthesis Protein SpsA, Chain A"/>
    <property type="match status" value="1"/>
</dbReference>
<dbReference type="InterPro" id="IPR029044">
    <property type="entry name" value="Nucleotide-diphossugar_trans"/>
</dbReference>
<dbReference type="CDD" id="cd00761">
    <property type="entry name" value="Glyco_tranf_GTA_type"/>
    <property type="match status" value="1"/>
</dbReference>
<dbReference type="GO" id="GO:0016740">
    <property type="term" value="F:transferase activity"/>
    <property type="evidence" value="ECO:0007669"/>
    <property type="project" value="UniProtKB-KW"/>
</dbReference>
<evidence type="ECO:0000259" key="1">
    <source>
        <dbReference type="Pfam" id="PF00535"/>
    </source>
</evidence>
<dbReference type="GeneID" id="93131396"/>
<feature type="domain" description="Glycosyltransferase 2-like" evidence="1">
    <location>
        <begin position="6"/>
        <end position="136"/>
    </location>
</feature>
<sequence>MHKLAIVIPYYKIDYFEETLKSVAGQTDKNFMLYIGNDKSVNNPLPLIEKYLLEDQYQYFDYQENYGGKNLLLQWERILKNVNEEWFQILGDDDFISQDFVEEFSKHYKNIASEINVVKVKNITCDAEGSRLTNESYYEHLASGTYNMLNVLLHKFRGHTNSSLSEHIFRTKKYREIGFKHYPLAWHSDDMFLLQMSNLKNFYFINSTCVYIRIFSESITGGSHYSDLKRKASELFFRDFSSYMNIENIPWHYKRIFLKSLRKEKENLGMENLKYIYYENGFRGRLYYKVYRLKLFCKCLLPQGVISKIQG</sequence>
<organism evidence="2 3">
    <name type="scientific">Elizabethkingia bruuniana</name>
    <dbReference type="NCBI Taxonomy" id="1756149"/>
    <lineage>
        <taxon>Bacteria</taxon>
        <taxon>Pseudomonadati</taxon>
        <taxon>Bacteroidota</taxon>
        <taxon>Flavobacteriia</taxon>
        <taxon>Flavobacteriales</taxon>
        <taxon>Weeksellaceae</taxon>
        <taxon>Elizabethkingia</taxon>
    </lineage>
</organism>
<dbReference type="InterPro" id="IPR001173">
    <property type="entry name" value="Glyco_trans_2-like"/>
</dbReference>
<accession>A0A7T7ZWG2</accession>
<dbReference type="KEGG" id="egm:AYC65_00685"/>
<reference evidence="2 3" key="1">
    <citation type="submission" date="2020-12" db="EMBL/GenBank/DDBJ databases">
        <title>FDA dAtabase for Regulatory Grade micrObial Sequences (FDA-ARGOS): Supporting development and validation of Infectious Disease Dx tests.</title>
        <authorList>
            <person name="Kerrigan L."/>
            <person name="Long C."/>
            <person name="Tallon L."/>
            <person name="Sadzewicz L."/>
            <person name="Zhao X."/>
            <person name="Boylan J."/>
            <person name="Ott S."/>
            <person name="Bowen H."/>
            <person name="Vavikolanu K."/>
            <person name="Mehta A."/>
            <person name="Aluvathingal J."/>
            <person name="Nadendla S."/>
            <person name="Yan Y."/>
            <person name="Sichtig H."/>
        </authorList>
    </citation>
    <scope>NUCLEOTIDE SEQUENCE [LARGE SCALE GENOMIC DNA]</scope>
    <source>
        <strain evidence="2 3">FDAARGOS_1031</strain>
    </source>
</reference>